<accession>A0AAD0PC50</accession>
<gene>
    <name evidence="2" type="ORF">CPS94_10600</name>
</gene>
<proteinExistence type="predicted"/>
<dbReference type="KEGG" id="lmur:CPS94_10600"/>
<dbReference type="RefSeq" id="WP_112286493.1">
    <property type="nucleotide sequence ID" value="NZ_CP023565.1"/>
</dbReference>
<evidence type="ECO:0000313" key="2">
    <source>
        <dbReference type="EMBL" id="AWZ39335.1"/>
    </source>
</evidence>
<protein>
    <submittedName>
        <fullName evidence="2">Transcriptional regulator</fullName>
    </submittedName>
</protein>
<evidence type="ECO:0000313" key="3">
    <source>
        <dbReference type="Proteomes" id="UP000250153"/>
    </source>
</evidence>
<dbReference type="AlphaFoldDB" id="A0AAD0PC50"/>
<organism evidence="2 3">
    <name type="scientific">Ligilactobacillus murinus</name>
    <dbReference type="NCBI Taxonomy" id="1622"/>
    <lineage>
        <taxon>Bacteria</taxon>
        <taxon>Bacillati</taxon>
        <taxon>Bacillota</taxon>
        <taxon>Bacilli</taxon>
        <taxon>Lactobacillales</taxon>
        <taxon>Lactobacillaceae</taxon>
        <taxon>Ligilactobacillus</taxon>
    </lineage>
</organism>
<dbReference type="SUPFAM" id="SSF47413">
    <property type="entry name" value="lambda repressor-like DNA-binding domains"/>
    <property type="match status" value="1"/>
</dbReference>
<dbReference type="PROSITE" id="PS50943">
    <property type="entry name" value="HTH_CROC1"/>
    <property type="match status" value="1"/>
</dbReference>
<name>A0AAD0PC50_9LACO</name>
<feature type="domain" description="HTH cro/C1-type" evidence="1">
    <location>
        <begin position="24"/>
        <end position="61"/>
    </location>
</feature>
<dbReference type="PANTHER" id="PTHR37301:SF1">
    <property type="entry name" value="DNA-BINDING PROTEIN"/>
    <property type="match status" value="1"/>
</dbReference>
<evidence type="ECO:0000259" key="1">
    <source>
        <dbReference type="PROSITE" id="PS50943"/>
    </source>
</evidence>
<reference evidence="2 3" key="1">
    <citation type="submission" date="2017-09" db="EMBL/GenBank/DDBJ databases">
        <title>Predominant Lactobacillus spp. isolated from feces of mice subjected to short-term calorie restriction.</title>
        <authorList>
            <person name="Zhang C."/>
            <person name="Zhao L."/>
            <person name="Pan F."/>
        </authorList>
    </citation>
    <scope>NUCLEOTIDE SEQUENCE [LARGE SCALE GENOMIC DNA]</scope>
    <source>
        <strain evidence="2 3">CR147</strain>
    </source>
</reference>
<dbReference type="EMBL" id="CP023565">
    <property type="protein sequence ID" value="AWZ39335.1"/>
    <property type="molecule type" value="Genomic_DNA"/>
</dbReference>
<dbReference type="Proteomes" id="UP000250153">
    <property type="component" value="Chromosome"/>
</dbReference>
<sequence>MSFCYDKLWEIAYQNRLNKTALRDKVGITNATLSRLSKNQTVSMEVLGRICQSFDCRIEDIVEYNSESVEKNTDL</sequence>
<dbReference type="Pfam" id="PF13443">
    <property type="entry name" value="HTH_26"/>
    <property type="match status" value="1"/>
</dbReference>
<dbReference type="GO" id="GO:0003677">
    <property type="term" value="F:DNA binding"/>
    <property type="evidence" value="ECO:0007669"/>
    <property type="project" value="InterPro"/>
</dbReference>
<dbReference type="Gene3D" id="1.10.260.40">
    <property type="entry name" value="lambda repressor-like DNA-binding domains"/>
    <property type="match status" value="1"/>
</dbReference>
<dbReference type="InterPro" id="IPR010982">
    <property type="entry name" value="Lambda_DNA-bd_dom_sf"/>
</dbReference>
<dbReference type="InterPro" id="IPR001387">
    <property type="entry name" value="Cro/C1-type_HTH"/>
</dbReference>
<dbReference type="PANTHER" id="PTHR37301">
    <property type="entry name" value="DNA-BINDING PROTEIN-RELATED"/>
    <property type="match status" value="1"/>
</dbReference>
<dbReference type="GeneID" id="48467604"/>
<dbReference type="REBASE" id="257884">
    <property type="entry name" value="C.Lmu147ORF10605P"/>
</dbReference>